<keyword evidence="4" id="KW-1185">Reference proteome</keyword>
<dbReference type="STRING" id="1246637.MTBBW1_1540012"/>
<evidence type="ECO:0000256" key="2">
    <source>
        <dbReference type="ARBA" id="ARBA00093628"/>
    </source>
</evidence>
<dbReference type="EMBL" id="FWEV01000062">
    <property type="protein sequence ID" value="SLM28786.1"/>
    <property type="molecule type" value="Genomic_DNA"/>
</dbReference>
<dbReference type="Pfam" id="PF04219">
    <property type="entry name" value="DUF413"/>
    <property type="match status" value="1"/>
</dbReference>
<name>A0A1W1H8M2_9BACT</name>
<evidence type="ECO:0000256" key="1">
    <source>
        <dbReference type="ARBA" id="ARBA00093464"/>
    </source>
</evidence>
<evidence type="ECO:0000313" key="4">
    <source>
        <dbReference type="Proteomes" id="UP000191931"/>
    </source>
</evidence>
<gene>
    <name evidence="3" type="ORF">MTBBW1_1540012</name>
</gene>
<dbReference type="AlphaFoldDB" id="A0A1W1H8M2"/>
<reference evidence="3 4" key="1">
    <citation type="submission" date="2017-03" db="EMBL/GenBank/DDBJ databases">
        <authorList>
            <person name="Afonso C.L."/>
            <person name="Miller P.J."/>
            <person name="Scott M.A."/>
            <person name="Spackman E."/>
            <person name="Goraichik I."/>
            <person name="Dimitrov K.M."/>
            <person name="Suarez D.L."/>
            <person name="Swayne D.E."/>
        </authorList>
    </citation>
    <scope>NUCLEOTIDE SEQUENCE [LARGE SCALE GENOMIC DNA]</scope>
    <source>
        <strain evidence="3">PRJEB14757</strain>
    </source>
</reference>
<dbReference type="Gene3D" id="6.20.20.10">
    <property type="match status" value="1"/>
</dbReference>
<dbReference type="InterPro" id="IPR007335">
    <property type="entry name" value="DUF413"/>
</dbReference>
<dbReference type="Proteomes" id="UP000191931">
    <property type="component" value="Unassembled WGS sequence"/>
</dbReference>
<proteinExistence type="inferred from homology"/>
<dbReference type="RefSeq" id="WP_080805257.1">
    <property type="nucleotide sequence ID" value="NZ_LT828550.1"/>
</dbReference>
<organism evidence="3 4">
    <name type="scientific">Desulfamplus magnetovallimortis</name>
    <dbReference type="NCBI Taxonomy" id="1246637"/>
    <lineage>
        <taxon>Bacteria</taxon>
        <taxon>Pseudomonadati</taxon>
        <taxon>Thermodesulfobacteriota</taxon>
        <taxon>Desulfobacteria</taxon>
        <taxon>Desulfobacterales</taxon>
        <taxon>Desulfobacteraceae</taxon>
        <taxon>Desulfamplus</taxon>
    </lineage>
</organism>
<accession>A0A1W1H8M2</accession>
<evidence type="ECO:0000313" key="3">
    <source>
        <dbReference type="EMBL" id="SLM28786.1"/>
    </source>
</evidence>
<comment type="similarity">
    <text evidence="1">Belongs to the MaoP family.</text>
</comment>
<dbReference type="OrthoDB" id="5365361at2"/>
<protein>
    <recommendedName>
        <fullName evidence="2">Macrodomain Ori protein</fullName>
    </recommendedName>
</protein>
<sequence>MFDKDSCFVSEVQGEYLKTPFDIGNRFPIFNPHFTDEEIEILTRYGNWMEAIDNNTIPPLTKKQETFLYSIYKGASLTNSIYEKTWIKFKYYEKKNIFDNAGWNYEGINKFTKTMYDLEGFDMKGFDKTKIHKSTKTRFDKDGYNFDGYDRKGFNRNGLNRCGKRIYNENQRTCPRCNGTGQHNNCIWCDGSGWIRVN</sequence>